<keyword evidence="2" id="KW-1185">Reference proteome</keyword>
<accession>A0ABW0ZGY8</accession>
<evidence type="ECO:0000313" key="1">
    <source>
        <dbReference type="EMBL" id="MFC5730265.1"/>
    </source>
</evidence>
<dbReference type="RefSeq" id="WP_136434326.1">
    <property type="nucleotide sequence ID" value="NZ_JBHSNS010000007.1"/>
</dbReference>
<evidence type="ECO:0000313" key="2">
    <source>
        <dbReference type="Proteomes" id="UP001596072"/>
    </source>
</evidence>
<sequence length="202" mass="21921">MTDRAHGSLELDAKAMRVLLAELDERLRECGVAASVYVVGGAAMALAYGRDGVTPDIDALASHRAVAEEARAIAGKYGLADRWLNDAAGPWVPPRPKAARQRPTDPGLTVHVAPPEHVLAMKLVALRRKDRPDIRLLIEHLEMVDATAEDYAELLERVYSGEGLLATVLNVPGDDPDATRTEALAIGRWAQEFAQSLRDSNQ</sequence>
<proteinExistence type="predicted"/>
<comment type="caution">
    <text evidence="1">The sequence shown here is derived from an EMBL/GenBank/DDBJ whole genome shotgun (WGS) entry which is preliminary data.</text>
</comment>
<organism evidence="1 2">
    <name type="scientific">Nocardioides vastitatis</name>
    <dbReference type="NCBI Taxonomy" id="2568655"/>
    <lineage>
        <taxon>Bacteria</taxon>
        <taxon>Bacillati</taxon>
        <taxon>Actinomycetota</taxon>
        <taxon>Actinomycetes</taxon>
        <taxon>Propionibacteriales</taxon>
        <taxon>Nocardioidaceae</taxon>
        <taxon>Nocardioides</taxon>
    </lineage>
</organism>
<dbReference type="GO" id="GO:0016740">
    <property type="term" value="F:transferase activity"/>
    <property type="evidence" value="ECO:0007669"/>
    <property type="project" value="UniProtKB-KW"/>
</dbReference>
<dbReference type="EMBL" id="JBHSNS010000007">
    <property type="protein sequence ID" value="MFC5730265.1"/>
    <property type="molecule type" value="Genomic_DNA"/>
</dbReference>
<reference evidence="2" key="1">
    <citation type="journal article" date="2019" name="Int. J. Syst. Evol. Microbiol.">
        <title>The Global Catalogue of Microorganisms (GCM) 10K type strain sequencing project: providing services to taxonomists for standard genome sequencing and annotation.</title>
        <authorList>
            <consortium name="The Broad Institute Genomics Platform"/>
            <consortium name="The Broad Institute Genome Sequencing Center for Infectious Disease"/>
            <person name="Wu L."/>
            <person name="Ma J."/>
        </authorList>
    </citation>
    <scope>NUCLEOTIDE SEQUENCE [LARGE SCALE GENOMIC DNA]</scope>
    <source>
        <strain evidence="2">YIM 94188</strain>
    </source>
</reference>
<name>A0ABW0ZGY8_9ACTN</name>
<gene>
    <name evidence="1" type="ORF">ACFPQB_15185</name>
</gene>
<protein>
    <submittedName>
        <fullName evidence="1">Nucleotidyl transferase AbiEii/AbiGii toxin family protein</fullName>
    </submittedName>
</protein>
<keyword evidence="1" id="KW-0808">Transferase</keyword>
<dbReference type="Proteomes" id="UP001596072">
    <property type="component" value="Unassembled WGS sequence"/>
</dbReference>